<sequence>MCSAASSQQRIVIVGGGTAGWLTANHLARALDEKFAASTAKPYSITLIESPNIPTVGVGEGTVPSIRDSLHYFGISESELIKRCSATFKQSIDFIGWQPPQSDGAQHVYQHIFDYPQIESEEALCDWINHGFKAANFADTFSVQSHLVQAGLAPKKFIQAEFHGVCNYAYHFDAAKFSELLAENATQRLGVDYQQLEIAKGVKNNAGGIAYLLTENGQRIEAELFIDCSGGRSLLLGQCLETEFISKADEIFTDTAIATQVAYSSIKKTIACATLATAHRAGWIWDIGLVERRGVGIVYSSQHMTEADARETLAHYIGLEDQNNLLTEPRKIPMRSGHYAQFWRNNCVAIGMSQGFVEPLEATGLLMFDKTAQLLAQMLSEADSTSLTLSLSSGQLQRRFNQQLCSVWEGVFDFIKLHYCLSQRDDSDFWRAHRDMNTWSPQLIQMLTKWHTQLPSQIDLRPGVFNLANHLYVLLGMDVRPLLNTNVDNSDGQLSGQQRSIMQAHLASLNKVLMPHRELIEKVHEYGLQRI</sequence>
<proteinExistence type="predicted"/>
<dbReference type="InterPro" id="IPR033856">
    <property type="entry name" value="Trp_halogen"/>
</dbReference>
<evidence type="ECO:0000313" key="2">
    <source>
        <dbReference type="Proteomes" id="UP001234343"/>
    </source>
</evidence>
<dbReference type="Proteomes" id="UP001234343">
    <property type="component" value="Unassembled WGS sequence"/>
</dbReference>
<accession>A0ABT7SSG8</accession>
<comment type="caution">
    <text evidence="1">The sequence shown here is derived from an EMBL/GenBank/DDBJ whole genome shotgun (WGS) entry which is preliminary data.</text>
</comment>
<dbReference type="Pfam" id="PF04820">
    <property type="entry name" value="Trp_halogenase"/>
    <property type="match status" value="1"/>
</dbReference>
<dbReference type="InterPro" id="IPR050816">
    <property type="entry name" value="Flavin-dep_Halogenase_NPB"/>
</dbReference>
<name>A0ABT7SSG8_9ALTE</name>
<dbReference type="Gene3D" id="3.50.50.60">
    <property type="entry name" value="FAD/NAD(P)-binding domain"/>
    <property type="match status" value="1"/>
</dbReference>
<gene>
    <name evidence="1" type="ORF">QTP81_00600</name>
</gene>
<evidence type="ECO:0000313" key="1">
    <source>
        <dbReference type="EMBL" id="MDM7859101.1"/>
    </source>
</evidence>
<dbReference type="RefSeq" id="WP_289363001.1">
    <property type="nucleotide sequence ID" value="NZ_JAUCBP010000001.1"/>
</dbReference>
<dbReference type="EMBL" id="JAUCBP010000001">
    <property type="protein sequence ID" value="MDM7859101.1"/>
    <property type="molecule type" value="Genomic_DNA"/>
</dbReference>
<dbReference type="PIRSF" id="PIRSF011396">
    <property type="entry name" value="Trp_halogenase"/>
    <property type="match status" value="1"/>
</dbReference>
<dbReference type="PANTHER" id="PTHR43747">
    <property type="entry name" value="FAD-BINDING PROTEIN"/>
    <property type="match status" value="1"/>
</dbReference>
<dbReference type="SUPFAM" id="SSF51905">
    <property type="entry name" value="FAD/NAD(P)-binding domain"/>
    <property type="match status" value="1"/>
</dbReference>
<dbReference type="InterPro" id="IPR036188">
    <property type="entry name" value="FAD/NAD-bd_sf"/>
</dbReference>
<protein>
    <submittedName>
        <fullName evidence="1">Tryptophan 7-halogenase</fullName>
    </submittedName>
</protein>
<dbReference type="InterPro" id="IPR006905">
    <property type="entry name" value="Flavin_halogenase"/>
</dbReference>
<organism evidence="1 2">
    <name type="scientific">Alteromonas arenosi</name>
    <dbReference type="NCBI Taxonomy" id="3055817"/>
    <lineage>
        <taxon>Bacteria</taxon>
        <taxon>Pseudomonadati</taxon>
        <taxon>Pseudomonadota</taxon>
        <taxon>Gammaproteobacteria</taxon>
        <taxon>Alteromonadales</taxon>
        <taxon>Alteromonadaceae</taxon>
        <taxon>Alteromonas/Salinimonas group</taxon>
        <taxon>Alteromonas</taxon>
    </lineage>
</organism>
<keyword evidence="2" id="KW-1185">Reference proteome</keyword>
<dbReference type="PANTHER" id="PTHR43747:SF4">
    <property type="entry name" value="FLAVIN-DEPENDENT TRYPTOPHAN HALOGENASE"/>
    <property type="match status" value="1"/>
</dbReference>
<reference evidence="1 2" key="1">
    <citation type="submission" date="2023-06" db="EMBL/GenBank/DDBJ databases">
        <title>Alteromonas sp. ASW11-36 isolated from intertidal sand.</title>
        <authorList>
            <person name="Li Y."/>
        </authorList>
    </citation>
    <scope>NUCLEOTIDE SEQUENCE [LARGE SCALE GENOMIC DNA]</scope>
    <source>
        <strain evidence="1 2">ASW11-36</strain>
    </source>
</reference>